<dbReference type="EMBL" id="JBJQND010000021">
    <property type="protein sequence ID" value="KAL3831193.1"/>
    <property type="molecule type" value="Genomic_DNA"/>
</dbReference>
<dbReference type="InterPro" id="IPR013762">
    <property type="entry name" value="Integrase-like_cat_sf"/>
</dbReference>
<evidence type="ECO:0000313" key="3">
    <source>
        <dbReference type="EMBL" id="KAL3831193.1"/>
    </source>
</evidence>
<dbReference type="SUPFAM" id="SSF82199">
    <property type="entry name" value="SET domain"/>
    <property type="match status" value="1"/>
</dbReference>
<proteinExistence type="predicted"/>
<evidence type="ECO:0000313" key="5">
    <source>
        <dbReference type="EMBL" id="KAL3831202.1"/>
    </source>
</evidence>
<dbReference type="PANTHER" id="PTHR47306:SF2">
    <property type="entry name" value="CORE-BINDING (CB) DOMAIN-CONTAINING PROTEIN"/>
    <property type="match status" value="1"/>
</dbReference>
<evidence type="ECO:0000313" key="2">
    <source>
        <dbReference type="EMBL" id="KAL3831188.1"/>
    </source>
</evidence>
<dbReference type="AlphaFoldDB" id="A0ABD3T3G5"/>
<dbReference type="Proteomes" id="UP001634394">
    <property type="component" value="Unassembled WGS sequence"/>
</dbReference>
<protein>
    <recommendedName>
        <fullName evidence="7">SET domain-containing protein</fullName>
    </recommendedName>
</protein>
<name>A0ABD3T3G5_SINWO</name>
<evidence type="ECO:0000313" key="4">
    <source>
        <dbReference type="EMBL" id="KAL3831198.1"/>
    </source>
</evidence>
<dbReference type="EMBL" id="JBJQND010000021">
    <property type="protein sequence ID" value="KAL3831198.1"/>
    <property type="molecule type" value="Genomic_DNA"/>
</dbReference>
<gene>
    <name evidence="2" type="ORF">ACJMK2_044763</name>
    <name evidence="3" type="ORF">ACJMK2_044768</name>
    <name evidence="4" type="ORF">ACJMK2_044773</name>
    <name evidence="5" type="ORF">ACJMK2_044777</name>
</gene>
<dbReference type="EMBL" id="JBJQND010000021">
    <property type="protein sequence ID" value="KAL3831202.1"/>
    <property type="molecule type" value="Genomic_DNA"/>
</dbReference>
<accession>A0ABD3T3G5</accession>
<keyword evidence="6" id="KW-1185">Reference proteome</keyword>
<dbReference type="EMBL" id="JBJQND010000021">
    <property type="protein sequence ID" value="KAL3831188.1"/>
    <property type="molecule type" value="Genomic_DNA"/>
</dbReference>
<reference evidence="2 6" key="1">
    <citation type="submission" date="2024-11" db="EMBL/GenBank/DDBJ databases">
        <title>Chromosome-level genome assembly of the freshwater bivalve Anodonta woodiana.</title>
        <authorList>
            <person name="Chen X."/>
        </authorList>
    </citation>
    <scope>NUCLEOTIDE SEQUENCE [LARGE SCALE GENOMIC DNA]</scope>
    <source>
        <strain evidence="2">MN2024</strain>
        <tissue evidence="2">Gills</tissue>
    </source>
</reference>
<sequence>MEAEANTCFIRVNDTWISAGVHQVSPCTTPRRTYAEVIAASAPACEGKPAAEGVVPACESKPAEEVVTPPAKPAARKYVMGMKSKRGSTYFFTRPQKTVKKRVQHKFKVVKVPVPAIEKTTVAAPEMRPETLAKVESPIPDFKNPPLPSKADSILPERNLCSLVLESKVNKDHDRDTVATLAKKIKPIEHPVPEILDTSSSHTKVGEWIDKYMIDVATKEEIEDIYAFIDDPKPSTLRRKRGPVCTQSAAEAVNSSPNSTEKSPKGGSDLAACLDTTNERQKGGSDLSACLDTTKERQKGGSDLAACPNCYKLVHRLKQHLQRKCMSNKYGYSDADRMAIISETQDRRQLQRRAIVDKSDLIDNYQTLKGEDYLKYLIATFENCGVLVNKSSKLTLAPPSQREVFTQTSPASPSVASPINSDYNWEEGEVSVDQSGDDVMSATPIHQQQLTSTPKSKVCAKVSQSLEISPIQHSPPKLSPRPTINLNKTPVVVLERLPAKRKLNVSLASHAKANVVQVVSSDSSESTIRITPLKKAKITIPETLHKASSKSSGSTIIIQTKNYTRPVNVKMASLGLYQKFDSDASPVLNQFAKHLEGTLLVTQKDYRNQIVANVNRVLFKLHPAYENPDALADTEAVKEYFKCMPQDLSCSSKSNYIKSLGMFLSFCSQTTSVSERYPKLIEALPAIRESLASIRTGLSKGISRQMAERRGCQFRGERQGYSIKEVMHCVDVMKNKYIDYLDDPLRLSQENLKSINTYFNAVITLKNAHRPLVYSNMLLTEFKKPVKITTSNGDVRYNVGVVEHKTASTQLATVALTESEYREIEKYITNVRPKFANKLSPKTVFLNKNGLKIHNPSMDLRSRQSDLGLPFITSTDARHSFETLSAKLFGKRERTHVANYLAHSLPTASANYVDMTVDQIQGMANSMALLQNPKSWGAKARINVDDDSSSSSAAAAAADASDTDAPNAGDKLRETRYILIKDKFPMTCDSEVPGKWDIQRVARATKGCSAFNDVDFKRIRGRIEYDRMTKRAAEVVAAFPRLRPSNDEIVRYIQEKGWYSKDTLQTVTKTWVPFSGTQPSEAAKDRLEKYLREKIETQKWRGCVISNGVTVANRLLMKGEFICDYHANLLSGEEGTKLFDDCLDSTYRQNMYFFHSRQKYYCIDGNSPCSCHQMPTDQMRGRCIKHVVQGANVIPGIVWVDARPHIIFEAVHTINQGDAIKFDAGAMIETIGEGGAN</sequence>
<evidence type="ECO:0000256" key="1">
    <source>
        <dbReference type="SAM" id="MobiDB-lite"/>
    </source>
</evidence>
<feature type="region of interest" description="Disordered" evidence="1">
    <location>
        <begin position="247"/>
        <end position="270"/>
    </location>
</feature>
<comment type="caution">
    <text evidence="2">The sequence shown here is derived from an EMBL/GenBank/DDBJ whole genome shotgun (WGS) entry which is preliminary data.</text>
</comment>
<dbReference type="Gene3D" id="2.170.270.10">
    <property type="entry name" value="SET domain"/>
    <property type="match status" value="1"/>
</dbReference>
<evidence type="ECO:0000313" key="6">
    <source>
        <dbReference type="Proteomes" id="UP001634394"/>
    </source>
</evidence>
<evidence type="ECO:0008006" key="7">
    <source>
        <dbReference type="Google" id="ProtNLM"/>
    </source>
</evidence>
<feature type="compositionally biased region" description="Polar residues" evidence="1">
    <location>
        <begin position="247"/>
        <end position="261"/>
    </location>
</feature>
<dbReference type="InterPro" id="IPR046341">
    <property type="entry name" value="SET_dom_sf"/>
</dbReference>
<dbReference type="Gene3D" id="1.10.443.10">
    <property type="entry name" value="Intergrase catalytic core"/>
    <property type="match status" value="1"/>
</dbReference>
<organism evidence="2 6">
    <name type="scientific">Sinanodonta woodiana</name>
    <name type="common">Chinese pond mussel</name>
    <name type="synonym">Anodonta woodiana</name>
    <dbReference type="NCBI Taxonomy" id="1069815"/>
    <lineage>
        <taxon>Eukaryota</taxon>
        <taxon>Metazoa</taxon>
        <taxon>Spiralia</taxon>
        <taxon>Lophotrochozoa</taxon>
        <taxon>Mollusca</taxon>
        <taxon>Bivalvia</taxon>
        <taxon>Autobranchia</taxon>
        <taxon>Heteroconchia</taxon>
        <taxon>Palaeoheterodonta</taxon>
        <taxon>Unionida</taxon>
        <taxon>Unionoidea</taxon>
        <taxon>Unionidae</taxon>
        <taxon>Unioninae</taxon>
        <taxon>Sinanodonta</taxon>
    </lineage>
</organism>
<dbReference type="PANTHER" id="PTHR47306">
    <property type="entry name" value="SI:CH211-178J18.4-RELATED"/>
    <property type="match status" value="1"/>
</dbReference>